<feature type="signal peptide" evidence="2">
    <location>
        <begin position="1"/>
        <end position="26"/>
    </location>
</feature>
<name>A0ABW2G666_9ACTN</name>
<keyword evidence="4" id="KW-0121">Carboxypeptidase</keyword>
<feature type="domain" description="Peptidase S11 D-alanyl-D-alanine carboxypeptidase A N-terminal" evidence="3">
    <location>
        <begin position="58"/>
        <end position="287"/>
    </location>
</feature>
<dbReference type="InterPro" id="IPR012338">
    <property type="entry name" value="Beta-lactam/transpept-like"/>
</dbReference>
<sequence>MRLSCHVICLLSAVTLGLGPTGPALATSRNQAPAPPGGERLSRAGAQAALPPGAPQLPAELTARSWLVADADTGEVLAAQNAHLPLPPASTLKMLFADTVLPRFDRSLVHQVTPADLDGLGEGSSLVGVKEGLGYQVQDLWRGVFLSSGNDAVHVLARMNGGIAATVAQMQARADALQARDTHVVTPDGYDEDGQVSSAYDLTLFARAGLRNADFRSYCATKTADFPGDVDLTTGRRVSYAIANTDRLLGSYPGLIGVKNGYTTNAGATFTGAAVRNGRTLLVTVMHPESSAEVYDEAAELLDWGFAAAGKAQPVGTLAPDTASAPTAVAVAAAAGQAAPQRSSVAGGRPSAWTMAGAWAAAVLAAVAAVTARVLLPGRWCDARGPALGGPPLPAAAGTAGGVPERATAGASPLRSLRTVGPAHRQLGRAVRRTLRTTLGRTRPRR</sequence>
<dbReference type="EC" id="3.4.-.-" evidence="4"/>
<dbReference type="Pfam" id="PF00768">
    <property type="entry name" value="Peptidase_S11"/>
    <property type="match status" value="1"/>
</dbReference>
<keyword evidence="5" id="KW-1185">Reference proteome</keyword>
<dbReference type="RefSeq" id="WP_380233070.1">
    <property type="nucleotide sequence ID" value="NZ_JBHTAJ010000130.1"/>
</dbReference>
<dbReference type="GO" id="GO:0004180">
    <property type="term" value="F:carboxypeptidase activity"/>
    <property type="evidence" value="ECO:0007669"/>
    <property type="project" value="UniProtKB-KW"/>
</dbReference>
<keyword evidence="2" id="KW-0732">Signal</keyword>
<protein>
    <submittedName>
        <fullName evidence="4">D-alanyl-D-alanine carboxypeptidase family protein</fullName>
        <ecNumber evidence="4">3.4.-.-</ecNumber>
    </submittedName>
</protein>
<evidence type="ECO:0000313" key="5">
    <source>
        <dbReference type="Proteomes" id="UP001596435"/>
    </source>
</evidence>
<dbReference type="PANTHER" id="PTHR21581">
    <property type="entry name" value="D-ALANYL-D-ALANINE CARBOXYPEPTIDASE"/>
    <property type="match status" value="1"/>
</dbReference>
<gene>
    <name evidence="4" type="ORF">ACFQMG_35860</name>
</gene>
<evidence type="ECO:0000256" key="2">
    <source>
        <dbReference type="SAM" id="SignalP"/>
    </source>
</evidence>
<dbReference type="PANTHER" id="PTHR21581:SF33">
    <property type="entry name" value="D-ALANYL-D-ALANINE CARBOXYPEPTIDASE DACB"/>
    <property type="match status" value="1"/>
</dbReference>
<feature type="region of interest" description="Disordered" evidence="1">
    <location>
        <begin position="22"/>
        <end position="42"/>
    </location>
</feature>
<dbReference type="InterPro" id="IPR001967">
    <property type="entry name" value="Peptidase_S11_N"/>
</dbReference>
<feature type="chain" id="PRO_5046635937" evidence="2">
    <location>
        <begin position="27"/>
        <end position="446"/>
    </location>
</feature>
<dbReference type="Gene3D" id="3.40.710.10">
    <property type="entry name" value="DD-peptidase/beta-lactamase superfamily"/>
    <property type="match status" value="1"/>
</dbReference>
<dbReference type="Proteomes" id="UP001596435">
    <property type="component" value="Unassembled WGS sequence"/>
</dbReference>
<evidence type="ECO:0000313" key="4">
    <source>
        <dbReference type="EMBL" id="MFC7184936.1"/>
    </source>
</evidence>
<keyword evidence="4" id="KW-0645">Protease</keyword>
<evidence type="ECO:0000256" key="1">
    <source>
        <dbReference type="SAM" id="MobiDB-lite"/>
    </source>
</evidence>
<dbReference type="EMBL" id="JBHTAJ010000130">
    <property type="protein sequence ID" value="MFC7184936.1"/>
    <property type="molecule type" value="Genomic_DNA"/>
</dbReference>
<dbReference type="SUPFAM" id="SSF56601">
    <property type="entry name" value="beta-lactamase/transpeptidase-like"/>
    <property type="match status" value="1"/>
</dbReference>
<comment type="caution">
    <text evidence="4">The sequence shown here is derived from an EMBL/GenBank/DDBJ whole genome shotgun (WGS) entry which is preliminary data.</text>
</comment>
<keyword evidence="4" id="KW-0378">Hydrolase</keyword>
<proteinExistence type="predicted"/>
<reference evidence="5" key="1">
    <citation type="journal article" date="2019" name="Int. J. Syst. Evol. Microbiol.">
        <title>The Global Catalogue of Microorganisms (GCM) 10K type strain sequencing project: providing services to taxonomists for standard genome sequencing and annotation.</title>
        <authorList>
            <consortium name="The Broad Institute Genomics Platform"/>
            <consortium name="The Broad Institute Genome Sequencing Center for Infectious Disease"/>
            <person name="Wu L."/>
            <person name="Ma J."/>
        </authorList>
    </citation>
    <scope>NUCLEOTIDE SEQUENCE [LARGE SCALE GENOMIC DNA]</scope>
    <source>
        <strain evidence="5">CGMCC 1.12859</strain>
    </source>
</reference>
<organism evidence="4 5">
    <name type="scientific">Kitasatospora paranensis</name>
    <dbReference type="NCBI Taxonomy" id="258053"/>
    <lineage>
        <taxon>Bacteria</taxon>
        <taxon>Bacillati</taxon>
        <taxon>Actinomycetota</taxon>
        <taxon>Actinomycetes</taxon>
        <taxon>Kitasatosporales</taxon>
        <taxon>Streptomycetaceae</taxon>
        <taxon>Kitasatospora</taxon>
    </lineage>
</organism>
<accession>A0ABW2G666</accession>
<evidence type="ECO:0000259" key="3">
    <source>
        <dbReference type="Pfam" id="PF00768"/>
    </source>
</evidence>